<organism evidence="2 3">
    <name type="scientific">Kyrpidia spormannii</name>
    <dbReference type="NCBI Taxonomy" id="2055160"/>
    <lineage>
        <taxon>Bacteria</taxon>
        <taxon>Bacillati</taxon>
        <taxon>Bacillota</taxon>
        <taxon>Bacilli</taxon>
        <taxon>Bacillales</taxon>
        <taxon>Alicyclobacillaceae</taxon>
        <taxon>Kyrpidia</taxon>
    </lineage>
</organism>
<dbReference type="AlphaFoldDB" id="A0A6F9EFB0"/>
<feature type="region of interest" description="Disordered" evidence="1">
    <location>
        <begin position="1"/>
        <end position="20"/>
    </location>
</feature>
<dbReference type="Proteomes" id="UP000502196">
    <property type="component" value="Chromosome"/>
</dbReference>
<name>A0A6F9EFB0_9BACL</name>
<evidence type="ECO:0000313" key="2">
    <source>
        <dbReference type="EMBL" id="CAB3395527.1"/>
    </source>
</evidence>
<protein>
    <submittedName>
        <fullName evidence="2">Uncharacterized protein</fullName>
    </submittedName>
</protein>
<gene>
    <name evidence="2" type="ORF">COOX1_2957</name>
</gene>
<evidence type="ECO:0000313" key="3">
    <source>
        <dbReference type="Proteomes" id="UP000502196"/>
    </source>
</evidence>
<dbReference type="EMBL" id="LR792683">
    <property type="protein sequence ID" value="CAB3395527.1"/>
    <property type="molecule type" value="Genomic_DNA"/>
</dbReference>
<sequence>METLEAGRVSGGNSAEVRSVPMRNGNWKRRWIGKRRRLIVRSVPMRNGNREGLGAAWEGI</sequence>
<accession>A0A6F9EFB0</accession>
<evidence type="ECO:0000256" key="1">
    <source>
        <dbReference type="SAM" id="MobiDB-lite"/>
    </source>
</evidence>
<reference evidence="2 3" key="1">
    <citation type="submission" date="2020-04" db="EMBL/GenBank/DDBJ databases">
        <authorList>
            <person name="Hogendoorn C."/>
        </authorList>
    </citation>
    <scope>NUCLEOTIDE SEQUENCE [LARGE SCALE GENOMIC DNA]</scope>
    <source>
        <strain evidence="2">COOX1</strain>
    </source>
</reference>
<proteinExistence type="predicted"/>